<organism evidence="2 3">
    <name type="scientific">Phtheirospermum japonicum</name>
    <dbReference type="NCBI Taxonomy" id="374723"/>
    <lineage>
        <taxon>Eukaryota</taxon>
        <taxon>Viridiplantae</taxon>
        <taxon>Streptophyta</taxon>
        <taxon>Embryophyta</taxon>
        <taxon>Tracheophyta</taxon>
        <taxon>Spermatophyta</taxon>
        <taxon>Magnoliopsida</taxon>
        <taxon>eudicotyledons</taxon>
        <taxon>Gunneridae</taxon>
        <taxon>Pentapetalae</taxon>
        <taxon>asterids</taxon>
        <taxon>lamiids</taxon>
        <taxon>Lamiales</taxon>
        <taxon>Orobanchaceae</taxon>
        <taxon>Orobanchaceae incertae sedis</taxon>
        <taxon>Phtheirospermum</taxon>
    </lineage>
</organism>
<gene>
    <name evidence="2" type="ORF">PHJA_002394900</name>
</gene>
<dbReference type="EMBL" id="BMAC01000752">
    <property type="protein sequence ID" value="GFQ02509.1"/>
    <property type="molecule type" value="Genomic_DNA"/>
</dbReference>
<dbReference type="Proteomes" id="UP000653305">
    <property type="component" value="Unassembled WGS sequence"/>
</dbReference>
<evidence type="ECO:0000313" key="2">
    <source>
        <dbReference type="EMBL" id="GFQ02509.1"/>
    </source>
</evidence>
<dbReference type="AlphaFoldDB" id="A0A830CY58"/>
<name>A0A830CY58_9LAMI</name>
<accession>A0A830CY58</accession>
<protein>
    <submittedName>
        <fullName evidence="2">Uncharacterized protein</fullName>
    </submittedName>
</protein>
<reference evidence="2" key="1">
    <citation type="submission" date="2020-07" db="EMBL/GenBank/DDBJ databases">
        <title>Ethylene signaling mediates host invasion by parasitic plants.</title>
        <authorList>
            <person name="Yoshida S."/>
        </authorList>
    </citation>
    <scope>NUCLEOTIDE SEQUENCE</scope>
    <source>
        <strain evidence="2">Okayama</strain>
    </source>
</reference>
<comment type="caution">
    <text evidence="2">The sequence shown here is derived from an EMBL/GenBank/DDBJ whole genome shotgun (WGS) entry which is preliminary data.</text>
</comment>
<sequence length="71" mass="7661">MSKKSSTDAAAFNGELHGELYSPDYAVHINTEGKLGKEEKGEGQQGELYSSGSAMQTSFSSQQNKQDSEKT</sequence>
<evidence type="ECO:0000313" key="3">
    <source>
        <dbReference type="Proteomes" id="UP000653305"/>
    </source>
</evidence>
<feature type="region of interest" description="Disordered" evidence="1">
    <location>
        <begin position="32"/>
        <end position="71"/>
    </location>
</feature>
<evidence type="ECO:0000256" key="1">
    <source>
        <dbReference type="SAM" id="MobiDB-lite"/>
    </source>
</evidence>
<feature type="compositionally biased region" description="Polar residues" evidence="1">
    <location>
        <begin position="50"/>
        <end position="65"/>
    </location>
</feature>
<proteinExistence type="predicted"/>
<keyword evidence="3" id="KW-1185">Reference proteome</keyword>